<dbReference type="InterPro" id="IPR011051">
    <property type="entry name" value="RmlC_Cupin_sf"/>
</dbReference>
<evidence type="ECO:0000313" key="3">
    <source>
        <dbReference type="Proteomes" id="UP000550729"/>
    </source>
</evidence>
<dbReference type="InterPro" id="IPR014710">
    <property type="entry name" value="RmlC-like_jellyroll"/>
</dbReference>
<reference evidence="2 3" key="1">
    <citation type="submission" date="2020-04" db="EMBL/GenBank/DDBJ databases">
        <title>Gordonia sp. nov. TBRC 11910.</title>
        <authorList>
            <person name="Suriyachadkun C."/>
        </authorList>
    </citation>
    <scope>NUCLEOTIDE SEQUENCE [LARGE SCALE GENOMIC DNA]</scope>
    <source>
        <strain evidence="2 3">TBRC 11910</strain>
    </source>
</reference>
<gene>
    <name evidence="2" type="ORF">HH308_16800</name>
</gene>
<evidence type="ECO:0000313" key="2">
    <source>
        <dbReference type="EMBL" id="NMO02874.1"/>
    </source>
</evidence>
<dbReference type="RefSeq" id="WP_170195379.1">
    <property type="nucleotide sequence ID" value="NZ_JABBNB010000017.1"/>
</dbReference>
<dbReference type="Gene3D" id="2.60.120.10">
    <property type="entry name" value="Jelly Rolls"/>
    <property type="match status" value="1"/>
</dbReference>
<dbReference type="Proteomes" id="UP000550729">
    <property type="component" value="Unassembled WGS sequence"/>
</dbReference>
<evidence type="ECO:0000259" key="1">
    <source>
        <dbReference type="Pfam" id="PF12973"/>
    </source>
</evidence>
<dbReference type="EMBL" id="JABBNB010000017">
    <property type="protein sequence ID" value="NMO02874.1"/>
    <property type="molecule type" value="Genomic_DNA"/>
</dbReference>
<accession>A0A848KVI0</accession>
<dbReference type="Pfam" id="PF12973">
    <property type="entry name" value="Cupin_7"/>
    <property type="match status" value="1"/>
</dbReference>
<name>A0A848KVI0_9ACTN</name>
<dbReference type="AlphaFoldDB" id="A0A848KVI0"/>
<sequence length="137" mass="15056">MSTPTNLVTVSATDTSRLGWQAFPLPQINGEISIKPVFDDPDTGMQVMMLRYPAGFTNTWHTHPCAHGMYVLDGVLKTHEGEYGPGNFVWFAEGGWMEHGATADNDVTCLFVTNKPFAICYEIDADHPYPMEVSAAG</sequence>
<dbReference type="SUPFAM" id="SSF51182">
    <property type="entry name" value="RmlC-like cupins"/>
    <property type="match status" value="1"/>
</dbReference>
<proteinExistence type="predicted"/>
<dbReference type="InterPro" id="IPR025979">
    <property type="entry name" value="ChrR-like_cupin_dom"/>
</dbReference>
<protein>
    <submittedName>
        <fullName evidence="2">DUF4437 domain-containing protein</fullName>
    </submittedName>
</protein>
<comment type="caution">
    <text evidence="2">The sequence shown here is derived from an EMBL/GenBank/DDBJ whole genome shotgun (WGS) entry which is preliminary data.</text>
</comment>
<organism evidence="2 3">
    <name type="scientific">Gordonia asplenii</name>
    <dbReference type="NCBI Taxonomy" id="2725283"/>
    <lineage>
        <taxon>Bacteria</taxon>
        <taxon>Bacillati</taxon>
        <taxon>Actinomycetota</taxon>
        <taxon>Actinomycetes</taxon>
        <taxon>Mycobacteriales</taxon>
        <taxon>Gordoniaceae</taxon>
        <taxon>Gordonia</taxon>
    </lineage>
</organism>
<feature type="domain" description="ChrR-like cupin" evidence="1">
    <location>
        <begin position="13"/>
        <end position="117"/>
    </location>
</feature>
<keyword evidence="3" id="KW-1185">Reference proteome</keyword>